<evidence type="ECO:0000313" key="1">
    <source>
        <dbReference type="EMBL" id="KDR53373.1"/>
    </source>
</evidence>
<name>A0A069QKI0_HOYLO</name>
<reference evidence="1 2" key="1">
    <citation type="submission" date="2013-08" db="EMBL/GenBank/DDBJ databases">
        <authorList>
            <person name="Weinstock G."/>
            <person name="Sodergren E."/>
            <person name="Wylie T."/>
            <person name="Fulton L."/>
            <person name="Fulton R."/>
            <person name="Fronick C."/>
            <person name="O'Laughlin M."/>
            <person name="Godfrey J."/>
            <person name="Miner T."/>
            <person name="Herter B."/>
            <person name="Appelbaum E."/>
            <person name="Cordes M."/>
            <person name="Lek S."/>
            <person name="Wollam A."/>
            <person name="Pepin K.H."/>
            <person name="Palsikar V.B."/>
            <person name="Mitreva M."/>
            <person name="Wilson R.K."/>
        </authorList>
    </citation>
    <scope>NUCLEOTIDE SEQUENCE [LARGE SCALE GENOMIC DNA]</scope>
    <source>
        <strain evidence="1 2">ATCC 15930</strain>
    </source>
</reference>
<dbReference type="Proteomes" id="UP000027442">
    <property type="component" value="Unassembled WGS sequence"/>
</dbReference>
<dbReference type="EMBL" id="JNGW01000017">
    <property type="protein sequence ID" value="KDR53373.1"/>
    <property type="molecule type" value="Genomic_DNA"/>
</dbReference>
<comment type="caution">
    <text evidence="1">The sequence shown here is derived from an EMBL/GenBank/DDBJ whole genome shotgun (WGS) entry which is preliminary data.</text>
</comment>
<organism evidence="1 2">
    <name type="scientific">Hoylesella loescheii DSM 19665 = JCM 12249 = ATCC 15930</name>
    <dbReference type="NCBI Taxonomy" id="1122985"/>
    <lineage>
        <taxon>Bacteria</taxon>
        <taxon>Pseudomonadati</taxon>
        <taxon>Bacteroidota</taxon>
        <taxon>Bacteroidia</taxon>
        <taxon>Bacteroidales</taxon>
        <taxon>Prevotellaceae</taxon>
        <taxon>Hoylesella</taxon>
    </lineage>
</organism>
<sequence>MGKDGLALSVLAKFCNLLLNAVLEIENFISIYRFLIYCMVTPHWARQPKVDLHNMGFISTKILKSPLLAKKKIEKFSFQNKITIFALQKGDAIPD</sequence>
<accession>A0A069QKI0</accession>
<keyword evidence="2" id="KW-1185">Reference proteome</keyword>
<dbReference type="HOGENOM" id="CLU_2370474_0_0_10"/>
<evidence type="ECO:0000313" key="2">
    <source>
        <dbReference type="Proteomes" id="UP000027442"/>
    </source>
</evidence>
<proteinExistence type="predicted"/>
<dbReference type="AlphaFoldDB" id="A0A069QKI0"/>
<gene>
    <name evidence="1" type="ORF">HMPREF1991_00543</name>
</gene>
<protein>
    <submittedName>
        <fullName evidence="1">Uncharacterized protein</fullName>
    </submittedName>
</protein>